<reference evidence="3" key="1">
    <citation type="submission" date="2019-04" db="EMBL/GenBank/DDBJ databases">
        <title>Sequencing of skin fungus with MAO and IRED activity.</title>
        <authorList>
            <person name="Marsaioli A.J."/>
            <person name="Bonatto J.M.C."/>
            <person name="Reis Junior O."/>
        </authorList>
    </citation>
    <scope>NUCLEOTIDE SEQUENCE</scope>
    <source>
        <strain evidence="3">30M1</strain>
    </source>
</reference>
<accession>A0A9P4TFA4</accession>
<dbReference type="Proteomes" id="UP000801428">
    <property type="component" value="Unassembled WGS sequence"/>
</dbReference>
<name>A0A9P4TFA4_CURKU</name>
<proteinExistence type="predicted"/>
<evidence type="ECO:0000256" key="1">
    <source>
        <dbReference type="SAM" id="Coils"/>
    </source>
</evidence>
<organism evidence="3 4">
    <name type="scientific">Curvularia kusanoi</name>
    <name type="common">Cochliobolus kusanoi</name>
    <dbReference type="NCBI Taxonomy" id="90978"/>
    <lineage>
        <taxon>Eukaryota</taxon>
        <taxon>Fungi</taxon>
        <taxon>Dikarya</taxon>
        <taxon>Ascomycota</taxon>
        <taxon>Pezizomycotina</taxon>
        <taxon>Dothideomycetes</taxon>
        <taxon>Pleosporomycetidae</taxon>
        <taxon>Pleosporales</taxon>
        <taxon>Pleosporineae</taxon>
        <taxon>Pleosporaceae</taxon>
        <taxon>Curvularia</taxon>
    </lineage>
</organism>
<sequence>MPDDYKVFKTWLGEHKIYIHSLESGYPLRGRPPMQGPAYAVVINKTQDETKRVYALLCGKTNSLRLLTFPQGPSEGHTEIFARNDIDSLQLAEPFTWLHTHGANKVSMDNITTFVHYMWLAESISCPDMLQVKNFKASFSKVVGDFAIGLHVEMQISDPMHEKVPSNTLVRSSTNPAFPSSARPSPYPSTDPVDIGLTNIERFMEQDFKTFMEREIKGMRSACVSQFSWENELRTQMNRFELECTELAQTLQDEKSAHSKCKTDLEKCNEQLSGANERADKSDVKNRELSEVVRMLNVELERYKEEAKDATSEAKTAKRKLADYEAAEEAFHESFKKRKSS</sequence>
<feature type="region of interest" description="Disordered" evidence="2">
    <location>
        <begin position="169"/>
        <end position="191"/>
    </location>
</feature>
<keyword evidence="1" id="KW-0175">Coiled coil</keyword>
<gene>
    <name evidence="3" type="ORF">E8E13_006299</name>
</gene>
<feature type="coiled-coil region" evidence="1">
    <location>
        <begin position="286"/>
        <end position="327"/>
    </location>
</feature>
<protein>
    <submittedName>
        <fullName evidence="3">Uncharacterized protein</fullName>
    </submittedName>
</protein>
<comment type="caution">
    <text evidence="3">The sequence shown here is derived from an EMBL/GenBank/DDBJ whole genome shotgun (WGS) entry which is preliminary data.</text>
</comment>
<dbReference type="EMBL" id="SWKU01000009">
    <property type="protein sequence ID" value="KAF3003562.1"/>
    <property type="molecule type" value="Genomic_DNA"/>
</dbReference>
<evidence type="ECO:0000313" key="3">
    <source>
        <dbReference type="EMBL" id="KAF3003562.1"/>
    </source>
</evidence>
<keyword evidence="4" id="KW-1185">Reference proteome</keyword>
<evidence type="ECO:0000313" key="4">
    <source>
        <dbReference type="Proteomes" id="UP000801428"/>
    </source>
</evidence>
<dbReference type="AlphaFoldDB" id="A0A9P4TFA4"/>
<evidence type="ECO:0000256" key="2">
    <source>
        <dbReference type="SAM" id="MobiDB-lite"/>
    </source>
</evidence>
<feature type="compositionally biased region" description="Polar residues" evidence="2">
    <location>
        <begin position="169"/>
        <end position="178"/>
    </location>
</feature>